<evidence type="ECO:0000313" key="1">
    <source>
        <dbReference type="EMBL" id="USQ85629.1"/>
    </source>
</evidence>
<dbReference type="EMBL" id="CP099468">
    <property type="protein sequence ID" value="USQ85629.1"/>
    <property type="molecule type" value="Genomic_DNA"/>
</dbReference>
<sequence>MTDSKAQSINCLEAWVAATEGDSDTLIRPLCILQGCRSTGPAHLRGRDWHATLTRAGLDGLRPDEQCVQVPTLTGDALNAFALHAESQDQTARHSSGSSLRS</sequence>
<keyword evidence="2" id="KW-1185">Reference proteome</keyword>
<name>A0ABY4Z9A8_9ACTN</name>
<accession>A0ABY4Z9A8</accession>
<reference evidence="1" key="1">
    <citation type="submission" date="2022-06" db="EMBL/GenBank/DDBJ databases">
        <title>Complete genome sequence of soil microorganisms Streptomyces sp. Qhu-M197 isolated from Alpine meadows habitats on the Tibetan Plateau.</title>
        <authorList>
            <person name="Zhang B."/>
            <person name="Xiang X."/>
            <person name="Fan J."/>
        </authorList>
    </citation>
    <scope>NUCLEOTIDE SEQUENCE</scope>
    <source>
        <strain evidence="1">Qhu-M197</strain>
    </source>
</reference>
<dbReference type="RefSeq" id="WP_252550788.1">
    <property type="nucleotide sequence ID" value="NZ_CP099468.1"/>
</dbReference>
<proteinExistence type="predicted"/>
<organism evidence="1 2">
    <name type="scientific">Streptomyces phaeoluteigriseus</name>
    <dbReference type="NCBI Taxonomy" id="114686"/>
    <lineage>
        <taxon>Bacteria</taxon>
        <taxon>Bacillati</taxon>
        <taxon>Actinomycetota</taxon>
        <taxon>Actinomycetes</taxon>
        <taxon>Kitasatosporales</taxon>
        <taxon>Streptomycetaceae</taxon>
        <taxon>Streptomyces</taxon>
        <taxon>Streptomyces aurantiacus group</taxon>
    </lineage>
</organism>
<evidence type="ECO:0000313" key="2">
    <source>
        <dbReference type="Proteomes" id="UP001056374"/>
    </source>
</evidence>
<protein>
    <submittedName>
        <fullName evidence="1">Uncharacterized protein</fullName>
    </submittedName>
</protein>
<dbReference type="Proteomes" id="UP001056374">
    <property type="component" value="Chromosome"/>
</dbReference>
<gene>
    <name evidence="1" type="ORF">NFX46_18795</name>
</gene>